<reference evidence="5" key="1">
    <citation type="submission" date="2020-10" db="EMBL/GenBank/DDBJ databases">
        <authorList>
            <person name="Gilroy R."/>
        </authorList>
    </citation>
    <scope>NUCLEOTIDE SEQUENCE</scope>
    <source>
        <strain evidence="5">CHK152-2994</strain>
    </source>
</reference>
<evidence type="ECO:0000313" key="6">
    <source>
        <dbReference type="Proteomes" id="UP000824139"/>
    </source>
</evidence>
<dbReference type="PANTHER" id="PTHR44688:SF16">
    <property type="entry name" value="DNA-BINDING TRANSCRIPTIONAL ACTIVATOR DEVR_DOSR"/>
    <property type="match status" value="1"/>
</dbReference>
<keyword evidence="1" id="KW-0805">Transcription regulation</keyword>
<dbReference type="Gene3D" id="1.10.10.10">
    <property type="entry name" value="Winged helix-like DNA-binding domain superfamily/Winged helix DNA-binding domain"/>
    <property type="match status" value="1"/>
</dbReference>
<protein>
    <submittedName>
        <fullName evidence="5">Response regulator transcription factor</fullName>
    </submittedName>
</protein>
<evidence type="ECO:0000259" key="4">
    <source>
        <dbReference type="PROSITE" id="PS50043"/>
    </source>
</evidence>
<dbReference type="InterPro" id="IPR016032">
    <property type="entry name" value="Sig_transdc_resp-reg_C-effctor"/>
</dbReference>
<dbReference type="InterPro" id="IPR036388">
    <property type="entry name" value="WH-like_DNA-bd_sf"/>
</dbReference>
<dbReference type="SUPFAM" id="SSF46894">
    <property type="entry name" value="C-terminal effector domain of the bipartite response regulators"/>
    <property type="match status" value="1"/>
</dbReference>
<organism evidence="5 6">
    <name type="scientific">Candidatus Scatenecus faecavium</name>
    <dbReference type="NCBI Taxonomy" id="2840915"/>
    <lineage>
        <taxon>Bacteria</taxon>
        <taxon>Candidatus Scatenecus</taxon>
    </lineage>
</organism>
<keyword evidence="3" id="KW-0804">Transcription</keyword>
<dbReference type="Pfam" id="PF00196">
    <property type="entry name" value="GerE"/>
    <property type="match status" value="1"/>
</dbReference>
<sequence length="76" mass="8640">MEKSCTKVIDMYGYELTSRERLILEFMTEGYENNEIAAKIYVSIHTVKAHVSTIIKKLNAKNRTEAACKAVRIGIC</sequence>
<dbReference type="AlphaFoldDB" id="A0A9D1FXS1"/>
<keyword evidence="2" id="KW-0238">DNA-binding</keyword>
<dbReference type="GO" id="GO:0003677">
    <property type="term" value="F:DNA binding"/>
    <property type="evidence" value="ECO:0007669"/>
    <property type="project" value="UniProtKB-KW"/>
</dbReference>
<dbReference type="PROSITE" id="PS50043">
    <property type="entry name" value="HTH_LUXR_2"/>
    <property type="match status" value="1"/>
</dbReference>
<dbReference type="Proteomes" id="UP000824139">
    <property type="component" value="Unassembled WGS sequence"/>
</dbReference>
<reference evidence="5" key="2">
    <citation type="journal article" date="2021" name="PeerJ">
        <title>Extensive microbial diversity within the chicken gut microbiome revealed by metagenomics and culture.</title>
        <authorList>
            <person name="Gilroy R."/>
            <person name="Ravi A."/>
            <person name="Getino M."/>
            <person name="Pursley I."/>
            <person name="Horton D.L."/>
            <person name="Alikhan N.F."/>
            <person name="Baker D."/>
            <person name="Gharbi K."/>
            <person name="Hall N."/>
            <person name="Watson M."/>
            <person name="Adriaenssens E.M."/>
            <person name="Foster-Nyarko E."/>
            <person name="Jarju S."/>
            <person name="Secka A."/>
            <person name="Antonio M."/>
            <person name="Oren A."/>
            <person name="Chaudhuri R.R."/>
            <person name="La Ragione R."/>
            <person name="Hildebrand F."/>
            <person name="Pallen M.J."/>
        </authorList>
    </citation>
    <scope>NUCLEOTIDE SEQUENCE</scope>
    <source>
        <strain evidence="5">CHK152-2994</strain>
    </source>
</reference>
<dbReference type="EMBL" id="DVJO01000186">
    <property type="protein sequence ID" value="HIS83674.1"/>
    <property type="molecule type" value="Genomic_DNA"/>
</dbReference>
<evidence type="ECO:0000313" key="5">
    <source>
        <dbReference type="EMBL" id="HIS83674.1"/>
    </source>
</evidence>
<evidence type="ECO:0000256" key="1">
    <source>
        <dbReference type="ARBA" id="ARBA00023015"/>
    </source>
</evidence>
<gene>
    <name evidence="5" type="ORF">IAD41_08745</name>
</gene>
<evidence type="ECO:0000256" key="2">
    <source>
        <dbReference type="ARBA" id="ARBA00023125"/>
    </source>
</evidence>
<accession>A0A9D1FXS1</accession>
<dbReference type="InterPro" id="IPR000792">
    <property type="entry name" value="Tscrpt_reg_LuxR_C"/>
</dbReference>
<dbReference type="GO" id="GO:0006355">
    <property type="term" value="P:regulation of DNA-templated transcription"/>
    <property type="evidence" value="ECO:0007669"/>
    <property type="project" value="InterPro"/>
</dbReference>
<name>A0A9D1FXS1_9BACT</name>
<dbReference type="PANTHER" id="PTHR44688">
    <property type="entry name" value="DNA-BINDING TRANSCRIPTIONAL ACTIVATOR DEVR_DOSR"/>
    <property type="match status" value="1"/>
</dbReference>
<dbReference type="SMART" id="SM00421">
    <property type="entry name" value="HTH_LUXR"/>
    <property type="match status" value="1"/>
</dbReference>
<dbReference type="PRINTS" id="PR00038">
    <property type="entry name" value="HTHLUXR"/>
</dbReference>
<evidence type="ECO:0000256" key="3">
    <source>
        <dbReference type="ARBA" id="ARBA00023163"/>
    </source>
</evidence>
<dbReference type="CDD" id="cd06170">
    <property type="entry name" value="LuxR_C_like"/>
    <property type="match status" value="1"/>
</dbReference>
<comment type="caution">
    <text evidence="5">The sequence shown here is derived from an EMBL/GenBank/DDBJ whole genome shotgun (WGS) entry which is preliminary data.</text>
</comment>
<proteinExistence type="predicted"/>
<feature type="domain" description="HTH luxR-type" evidence="4">
    <location>
        <begin position="15"/>
        <end position="74"/>
    </location>
</feature>